<evidence type="ECO:0000259" key="5">
    <source>
        <dbReference type="Pfam" id="PF00501"/>
    </source>
</evidence>
<comment type="caution">
    <text evidence="7">The sequence shown here is derived from an EMBL/GenBank/DDBJ whole genome shotgun (WGS) entry which is preliminary data.</text>
</comment>
<feature type="domain" description="AMP-dependent synthetase/ligase" evidence="5">
    <location>
        <begin position="38"/>
        <end position="108"/>
    </location>
</feature>
<feature type="domain" description="AMP-dependent synthetase/ligase" evidence="5">
    <location>
        <begin position="210"/>
        <end position="279"/>
    </location>
</feature>
<dbReference type="InterPro" id="IPR000873">
    <property type="entry name" value="AMP-dep_synth/lig_dom"/>
</dbReference>
<protein>
    <recommendedName>
        <fullName evidence="9">4-coumarate--CoA ligase</fullName>
    </recommendedName>
</protein>
<organism evidence="7 8">
    <name type="scientific">Brassica cretica</name>
    <name type="common">Mustard</name>
    <dbReference type="NCBI Taxonomy" id="69181"/>
    <lineage>
        <taxon>Eukaryota</taxon>
        <taxon>Viridiplantae</taxon>
        <taxon>Streptophyta</taxon>
        <taxon>Embryophyta</taxon>
        <taxon>Tracheophyta</taxon>
        <taxon>Spermatophyta</taxon>
        <taxon>Magnoliopsida</taxon>
        <taxon>eudicotyledons</taxon>
        <taxon>Gunneridae</taxon>
        <taxon>Pentapetalae</taxon>
        <taxon>rosids</taxon>
        <taxon>malvids</taxon>
        <taxon>Brassicales</taxon>
        <taxon>Brassicaceae</taxon>
        <taxon>Brassiceae</taxon>
        <taxon>Brassica</taxon>
    </lineage>
</organism>
<keyword evidence="4" id="KW-0460">Magnesium</keyword>
<dbReference type="SUPFAM" id="SSF56801">
    <property type="entry name" value="Acetyl-CoA synthetase-like"/>
    <property type="match status" value="2"/>
</dbReference>
<dbReference type="InterPro" id="IPR045851">
    <property type="entry name" value="AMP-bd_C_sf"/>
</dbReference>
<evidence type="ECO:0008006" key="9">
    <source>
        <dbReference type="Google" id="ProtNLM"/>
    </source>
</evidence>
<gene>
    <name evidence="7" type="ORF">F2Q68_00003281</name>
</gene>
<dbReference type="Gene3D" id="3.30.300.30">
    <property type="match status" value="2"/>
</dbReference>
<accession>A0A8S9JM43</accession>
<dbReference type="InterPro" id="IPR025110">
    <property type="entry name" value="AMP-bd_C"/>
</dbReference>
<evidence type="ECO:0000256" key="4">
    <source>
        <dbReference type="ARBA" id="ARBA00022842"/>
    </source>
</evidence>
<dbReference type="AlphaFoldDB" id="A0A8S9JM43"/>
<dbReference type="InterPro" id="IPR042099">
    <property type="entry name" value="ANL_N_sf"/>
</dbReference>
<keyword evidence="3" id="KW-0436">Ligase</keyword>
<sequence>MLMRLSYINFRLLKFFRQNLFDDFCCGSLAPVFVSMDVNMGYGMTESGTVAKSLAFAKNPFKTKSGACGTVIRNADMKVVDTITGVSLPRNKPGEICIRGDQLMKGYLNDPEATAITIDKNGWLHTGDIGFVDDDDEVFIVDRLKELIKFKGYQVAPAELEALLISHPYIEDAAVVAMKDEVADEVPVAYVVRSEGSQLTEDDVKSYVNKQGYGMTESGTVAKSLAFAKNPFKTKSGACGTVIRNAEMKVVDTITGVSLPRNKPGEICIRGDQLMKGYLNDPEATAITIDKDGWLHTGDIGFVDDDDEVFIVDRLKELIKFKGYQVAPAELEALLISHPYIEDAAVVAMKDEVADEVPVAYVVRSEGSQLTEDDVKSYVNKQVVHYKRIKMVFFIEAIPKAVSGKILRKELRAKLESEYPK</sequence>
<dbReference type="Gene3D" id="3.40.50.12780">
    <property type="entry name" value="N-terminal domain of ligase-like"/>
    <property type="match status" value="1"/>
</dbReference>
<proteinExistence type="inferred from homology"/>
<dbReference type="FunFam" id="3.30.300.30:FF:000007">
    <property type="entry name" value="4-coumarate--CoA ligase 2"/>
    <property type="match status" value="1"/>
</dbReference>
<evidence type="ECO:0000313" key="8">
    <source>
        <dbReference type="Proteomes" id="UP000712281"/>
    </source>
</evidence>
<evidence type="ECO:0000256" key="2">
    <source>
        <dbReference type="ARBA" id="ARBA00006432"/>
    </source>
</evidence>
<dbReference type="Proteomes" id="UP000712281">
    <property type="component" value="Unassembled WGS sequence"/>
</dbReference>
<dbReference type="Gene3D" id="2.30.38.10">
    <property type="entry name" value="Luciferase, Domain 3"/>
    <property type="match status" value="1"/>
</dbReference>
<feature type="domain" description="AMP-binding enzyme C-terminal" evidence="6">
    <location>
        <begin position="330"/>
        <end position="405"/>
    </location>
</feature>
<reference evidence="7" key="1">
    <citation type="submission" date="2019-12" db="EMBL/GenBank/DDBJ databases">
        <title>Genome sequencing and annotation of Brassica cretica.</title>
        <authorList>
            <person name="Studholme D.J."/>
            <person name="Sarris P.F."/>
        </authorList>
    </citation>
    <scope>NUCLEOTIDE SEQUENCE</scope>
    <source>
        <strain evidence="7">PFS-001/15</strain>
        <tissue evidence="7">Leaf</tissue>
    </source>
</reference>
<comment type="similarity">
    <text evidence="2">Belongs to the ATP-dependent AMP-binding enzyme family.</text>
</comment>
<dbReference type="PANTHER" id="PTHR24096">
    <property type="entry name" value="LONG-CHAIN-FATTY-ACID--COA LIGASE"/>
    <property type="match status" value="1"/>
</dbReference>
<dbReference type="Pfam" id="PF00501">
    <property type="entry name" value="AMP-binding"/>
    <property type="match status" value="2"/>
</dbReference>
<name>A0A8S9JM43_BRACR</name>
<evidence type="ECO:0000313" key="7">
    <source>
        <dbReference type="EMBL" id="KAF2582563.1"/>
    </source>
</evidence>
<evidence type="ECO:0000256" key="3">
    <source>
        <dbReference type="ARBA" id="ARBA00022598"/>
    </source>
</evidence>
<dbReference type="PANTHER" id="PTHR24096:SF359">
    <property type="entry name" value="4-COUMARATE--COA LIGASE 4"/>
    <property type="match status" value="1"/>
</dbReference>
<comment type="cofactor">
    <cofactor evidence="1">
        <name>Mg(2+)</name>
        <dbReference type="ChEBI" id="CHEBI:18420"/>
    </cofactor>
</comment>
<dbReference type="GO" id="GO:0016207">
    <property type="term" value="F:4-coumarate-CoA ligase activity"/>
    <property type="evidence" value="ECO:0007669"/>
    <property type="project" value="TreeGrafter"/>
</dbReference>
<evidence type="ECO:0000256" key="1">
    <source>
        <dbReference type="ARBA" id="ARBA00001946"/>
    </source>
</evidence>
<dbReference type="EMBL" id="QGKW02001660">
    <property type="protein sequence ID" value="KAF2582563.1"/>
    <property type="molecule type" value="Genomic_DNA"/>
</dbReference>
<dbReference type="Pfam" id="PF13193">
    <property type="entry name" value="AMP-binding_C"/>
    <property type="match status" value="1"/>
</dbReference>
<evidence type="ECO:0000259" key="6">
    <source>
        <dbReference type="Pfam" id="PF13193"/>
    </source>
</evidence>